<evidence type="ECO:0000256" key="11">
    <source>
        <dbReference type="ARBA" id="ARBA00023012"/>
    </source>
</evidence>
<keyword evidence="10 14" id="KW-1133">Transmembrane helix</keyword>
<protein>
    <recommendedName>
        <fullName evidence="3">histidine kinase</fullName>
        <ecNumber evidence="3">2.7.13.3</ecNumber>
    </recommendedName>
</protein>
<feature type="transmembrane region" description="Helical" evidence="14">
    <location>
        <begin position="33"/>
        <end position="50"/>
    </location>
</feature>
<dbReference type="InterPro" id="IPR038318">
    <property type="entry name" value="KdpD_sf"/>
</dbReference>
<proteinExistence type="predicted"/>
<comment type="subcellular location">
    <subcellularLocation>
        <location evidence="2">Membrane</location>
        <topology evidence="2">Multi-pass membrane protein</topology>
    </subcellularLocation>
</comment>
<keyword evidence="6 14" id="KW-0812">Transmembrane</keyword>
<evidence type="ECO:0000256" key="1">
    <source>
        <dbReference type="ARBA" id="ARBA00000085"/>
    </source>
</evidence>
<dbReference type="EMBL" id="JBHTIT010000001">
    <property type="protein sequence ID" value="MFD0950369.1"/>
    <property type="molecule type" value="Genomic_DNA"/>
</dbReference>
<dbReference type="Gene3D" id="1.20.120.620">
    <property type="entry name" value="Backbone structure of the membrane domain of e. Coli histidine kinase receptor kdpd"/>
    <property type="match status" value="1"/>
</dbReference>
<evidence type="ECO:0000256" key="8">
    <source>
        <dbReference type="ARBA" id="ARBA00022777"/>
    </source>
</evidence>
<gene>
    <name evidence="16" type="ORF">ACFQ0F_08215</name>
</gene>
<evidence type="ECO:0000256" key="7">
    <source>
        <dbReference type="ARBA" id="ARBA00022741"/>
    </source>
</evidence>
<dbReference type="EC" id="2.7.13.3" evidence="3"/>
<keyword evidence="9 16" id="KW-0067">ATP-binding</keyword>
<comment type="catalytic activity">
    <reaction evidence="1">
        <text>ATP + protein L-histidine = ADP + protein N-phospho-L-histidine.</text>
        <dbReference type="EC" id="2.7.13.3"/>
    </reaction>
</comment>
<evidence type="ECO:0000256" key="10">
    <source>
        <dbReference type="ARBA" id="ARBA00022989"/>
    </source>
</evidence>
<dbReference type="Pfam" id="PF13493">
    <property type="entry name" value="DUF4118"/>
    <property type="match status" value="1"/>
</dbReference>
<reference evidence="17" key="1">
    <citation type="journal article" date="2019" name="Int. J. Syst. Evol. Microbiol.">
        <title>The Global Catalogue of Microorganisms (GCM) 10K type strain sequencing project: providing services to taxonomists for standard genome sequencing and annotation.</title>
        <authorList>
            <consortium name="The Broad Institute Genomics Platform"/>
            <consortium name="The Broad Institute Genome Sequencing Center for Infectious Disease"/>
            <person name="Wu L."/>
            <person name="Ma J."/>
        </authorList>
    </citation>
    <scope>NUCLEOTIDE SEQUENCE [LARGE SCALE GENOMIC DNA]</scope>
    <source>
        <strain evidence="17">CCUG 63419</strain>
    </source>
</reference>
<dbReference type="Gene3D" id="3.30.565.10">
    <property type="entry name" value="Histidine kinase-like ATPase, C-terminal domain"/>
    <property type="match status" value="1"/>
</dbReference>
<dbReference type="SMART" id="SM00387">
    <property type="entry name" value="HATPase_c"/>
    <property type="match status" value="1"/>
</dbReference>
<feature type="transmembrane region" description="Helical" evidence="14">
    <location>
        <begin position="82"/>
        <end position="99"/>
    </location>
</feature>
<dbReference type="GO" id="GO:0005524">
    <property type="term" value="F:ATP binding"/>
    <property type="evidence" value="ECO:0007669"/>
    <property type="project" value="UniProtKB-KW"/>
</dbReference>
<keyword evidence="4" id="KW-0597">Phosphoprotein</keyword>
<sequence>MLSWLSLRPYVFALSVLAATTLLAWLLQPYVSLPNLVLLFVMAAVMVAYWGGRGAAVLASVLGGLAYAVLYVPWAFLDVAETGQYALTLFITVGLSWFISQLTTRWRDQALVATERARELDRLYRYTRELETERLRNSVLSALSHDLRTPLASLVGASSSLMSDEITLDEPAQRELMSLIYDESRRMQVLVENLLELARLESGPVKLQQDWQALEEVLGAALAVWRRALAPREIRVELPDDLPLLRFDPRLLERVFANLFENIGKYTPEQTVVTVRAKVLADVVTLTISDNGPGFSEDPSMLFQKFYRGDSVGSAPGAGLGLTICRAIMDAHDGSIVASSRDPQGARFTLSLPTSAQPMLDYDEASDDDELALPSNSAQTAVANAATEGRD</sequence>
<evidence type="ECO:0000256" key="4">
    <source>
        <dbReference type="ARBA" id="ARBA00022553"/>
    </source>
</evidence>
<evidence type="ECO:0000256" key="13">
    <source>
        <dbReference type="SAM" id="MobiDB-lite"/>
    </source>
</evidence>
<feature type="transmembrane region" description="Helical" evidence="14">
    <location>
        <begin position="57"/>
        <end position="76"/>
    </location>
</feature>
<evidence type="ECO:0000313" key="17">
    <source>
        <dbReference type="Proteomes" id="UP001597044"/>
    </source>
</evidence>
<dbReference type="InterPro" id="IPR005467">
    <property type="entry name" value="His_kinase_dom"/>
</dbReference>
<dbReference type="Gene3D" id="1.10.287.130">
    <property type="match status" value="1"/>
</dbReference>
<evidence type="ECO:0000259" key="15">
    <source>
        <dbReference type="PROSITE" id="PS50109"/>
    </source>
</evidence>
<keyword evidence="12 14" id="KW-0472">Membrane</keyword>
<dbReference type="SUPFAM" id="SSF47384">
    <property type="entry name" value="Homodimeric domain of signal transducing histidine kinase"/>
    <property type="match status" value="1"/>
</dbReference>
<dbReference type="InterPro" id="IPR036097">
    <property type="entry name" value="HisK_dim/P_sf"/>
</dbReference>
<feature type="transmembrane region" description="Helical" evidence="14">
    <location>
        <begin position="7"/>
        <end position="27"/>
    </location>
</feature>
<comment type="caution">
    <text evidence="16">The sequence shown here is derived from an EMBL/GenBank/DDBJ whole genome shotgun (WGS) entry which is preliminary data.</text>
</comment>
<evidence type="ECO:0000313" key="16">
    <source>
        <dbReference type="EMBL" id="MFD0950369.1"/>
    </source>
</evidence>
<keyword evidence="8" id="KW-0418">Kinase</keyword>
<dbReference type="SMART" id="SM00388">
    <property type="entry name" value="HisKA"/>
    <property type="match status" value="1"/>
</dbReference>
<feature type="domain" description="Histidine kinase" evidence="15">
    <location>
        <begin position="142"/>
        <end position="356"/>
    </location>
</feature>
<dbReference type="CDD" id="cd00082">
    <property type="entry name" value="HisKA"/>
    <property type="match status" value="1"/>
</dbReference>
<evidence type="ECO:0000256" key="6">
    <source>
        <dbReference type="ARBA" id="ARBA00022692"/>
    </source>
</evidence>
<organism evidence="16 17">
    <name type="scientific">Paraperlucidibaca wandonensis</name>
    <dbReference type="NCBI Taxonomy" id="1268273"/>
    <lineage>
        <taxon>Bacteria</taxon>
        <taxon>Pseudomonadati</taxon>
        <taxon>Pseudomonadota</taxon>
        <taxon>Gammaproteobacteria</taxon>
        <taxon>Moraxellales</taxon>
        <taxon>Moraxellaceae</taxon>
        <taxon>Paraperlucidibaca</taxon>
    </lineage>
</organism>
<dbReference type="Pfam" id="PF00512">
    <property type="entry name" value="HisKA"/>
    <property type="match status" value="1"/>
</dbReference>
<dbReference type="PANTHER" id="PTHR45569:SF1">
    <property type="entry name" value="SENSOR PROTEIN KDPD"/>
    <property type="match status" value="1"/>
</dbReference>
<evidence type="ECO:0000256" key="9">
    <source>
        <dbReference type="ARBA" id="ARBA00022840"/>
    </source>
</evidence>
<dbReference type="CDD" id="cd00075">
    <property type="entry name" value="HATPase"/>
    <property type="match status" value="1"/>
</dbReference>
<dbReference type="InterPro" id="IPR003594">
    <property type="entry name" value="HATPase_dom"/>
</dbReference>
<evidence type="ECO:0000256" key="14">
    <source>
        <dbReference type="SAM" id="Phobius"/>
    </source>
</evidence>
<keyword evidence="11" id="KW-0902">Two-component regulatory system</keyword>
<dbReference type="InterPro" id="IPR052023">
    <property type="entry name" value="Histidine_kinase_KdpD"/>
</dbReference>
<dbReference type="Pfam" id="PF02518">
    <property type="entry name" value="HATPase_c"/>
    <property type="match status" value="1"/>
</dbReference>
<dbReference type="InterPro" id="IPR003661">
    <property type="entry name" value="HisK_dim/P_dom"/>
</dbReference>
<dbReference type="InterPro" id="IPR036890">
    <property type="entry name" value="HATPase_C_sf"/>
</dbReference>
<dbReference type="InterPro" id="IPR025201">
    <property type="entry name" value="KdpD_TM"/>
</dbReference>
<keyword evidence="5" id="KW-0808">Transferase</keyword>
<keyword evidence="7" id="KW-0547">Nucleotide-binding</keyword>
<dbReference type="PRINTS" id="PR00344">
    <property type="entry name" value="BCTRLSENSOR"/>
</dbReference>
<dbReference type="InterPro" id="IPR004358">
    <property type="entry name" value="Sig_transdc_His_kin-like_C"/>
</dbReference>
<dbReference type="Proteomes" id="UP001597044">
    <property type="component" value="Unassembled WGS sequence"/>
</dbReference>
<dbReference type="SUPFAM" id="SSF55874">
    <property type="entry name" value="ATPase domain of HSP90 chaperone/DNA topoisomerase II/histidine kinase"/>
    <property type="match status" value="1"/>
</dbReference>
<accession>A0ABW3HGJ1</accession>
<dbReference type="PROSITE" id="PS50109">
    <property type="entry name" value="HIS_KIN"/>
    <property type="match status" value="1"/>
</dbReference>
<evidence type="ECO:0000256" key="12">
    <source>
        <dbReference type="ARBA" id="ARBA00023136"/>
    </source>
</evidence>
<evidence type="ECO:0000256" key="2">
    <source>
        <dbReference type="ARBA" id="ARBA00004141"/>
    </source>
</evidence>
<dbReference type="PANTHER" id="PTHR45569">
    <property type="entry name" value="SENSOR PROTEIN KDPD"/>
    <property type="match status" value="1"/>
</dbReference>
<evidence type="ECO:0000256" key="3">
    <source>
        <dbReference type="ARBA" id="ARBA00012438"/>
    </source>
</evidence>
<keyword evidence="17" id="KW-1185">Reference proteome</keyword>
<evidence type="ECO:0000256" key="5">
    <source>
        <dbReference type="ARBA" id="ARBA00022679"/>
    </source>
</evidence>
<name>A0ABW3HGJ1_9GAMM</name>
<feature type="region of interest" description="Disordered" evidence="13">
    <location>
        <begin position="366"/>
        <end position="391"/>
    </location>
</feature>
<dbReference type="RefSeq" id="WP_340675402.1">
    <property type="nucleotide sequence ID" value="NZ_JBHTIT010000001.1"/>
</dbReference>